<feature type="transmembrane region" description="Helical" evidence="5">
    <location>
        <begin position="533"/>
        <end position="560"/>
    </location>
</feature>
<proteinExistence type="predicted"/>
<evidence type="ECO:0000259" key="6">
    <source>
        <dbReference type="Pfam" id="PF04932"/>
    </source>
</evidence>
<evidence type="ECO:0000256" key="4">
    <source>
        <dbReference type="ARBA" id="ARBA00023136"/>
    </source>
</evidence>
<feature type="transmembrane region" description="Helical" evidence="5">
    <location>
        <begin position="290"/>
        <end position="309"/>
    </location>
</feature>
<dbReference type="InterPro" id="IPR011990">
    <property type="entry name" value="TPR-like_helical_dom_sf"/>
</dbReference>
<dbReference type="AlphaFoldDB" id="A0A2M7U7H9"/>
<dbReference type="Pfam" id="PF04932">
    <property type="entry name" value="Wzy_C"/>
    <property type="match status" value="1"/>
</dbReference>
<evidence type="ECO:0000313" key="7">
    <source>
        <dbReference type="EMBL" id="PIZ67168.1"/>
    </source>
</evidence>
<feature type="transmembrane region" description="Helical" evidence="5">
    <location>
        <begin position="472"/>
        <end position="490"/>
    </location>
</feature>
<evidence type="ECO:0000256" key="1">
    <source>
        <dbReference type="ARBA" id="ARBA00004141"/>
    </source>
</evidence>
<dbReference type="InterPro" id="IPR051533">
    <property type="entry name" value="WaaL-like"/>
</dbReference>
<dbReference type="InterPro" id="IPR007016">
    <property type="entry name" value="O-antigen_ligase-rel_domated"/>
</dbReference>
<gene>
    <name evidence="7" type="ORF">COY13_03810</name>
</gene>
<protein>
    <recommendedName>
        <fullName evidence="6">O-antigen ligase-related domain-containing protein</fullName>
    </recommendedName>
</protein>
<evidence type="ECO:0000256" key="2">
    <source>
        <dbReference type="ARBA" id="ARBA00022692"/>
    </source>
</evidence>
<evidence type="ECO:0000313" key="8">
    <source>
        <dbReference type="Proteomes" id="UP000230177"/>
    </source>
</evidence>
<sequence>MIDRILKFLYGSLFFLTPLIFATSTSELFEFNKMIFIYLITILIGFFWLLKMILAKKMIFKKTPLDIPIILFLFSQVMATIFSIDRHVSFFGYYGRFNGGLLSIISYIILYYGFVSNSFDILSLLKISLWSSVLVMIYGLPGKLGHDLTCFLVSRGRSFDNSCWSRETNVFDPANRSFSTLGQPNWLGAYLAINFFIGIYFLFRPLVIPSESDVTSDESRDLFKISLPVGRQVDFARNDKINLIYIVYLFVNFSFILFSRSRSALAAVGIGLVLFVAYYLLFIKLNAKKLIITLLLITVVPILLFKTGIERVDKYLSISNIKYQISKIHIKNKKDLKNNITIEQYNNASSVTESLDIRKIVWKGAIDLGLRYPFFGTGVETFAYSYNFVRPKQHNLTSEWDFIYNKAHNEFLNYLATTGFVGLLTYLGFIIFFIVYVINNLKTQISNVKTKSQMSKPKKDLKILDLDLSSRILVLSLLTAWLTILITNFFGFSTTTINLFFYLIPALVFYSSSEEESDESRSSRQARTINNKLSLYQYLSIFIISVSTIYLLFSTFAYWLADTQYALGLNYLKPQIADYQNAASYFERALKIRKEPVYEDRFSSSLSYLSAVASYQKQNKMAKQLMSLSDYYNKKSLNSSSKNIFYWKTRAKNQYLFYQVSLDSNKLLEGIKALQVGVKLAPTDPKIPYSLAVYYSLLSDAEKKQIQKDSWQKQSLVEINKAIELKKDFLDGLNLKKELLKKYGLL</sequence>
<feature type="transmembrane region" description="Helical" evidence="5">
    <location>
        <begin position="35"/>
        <end position="53"/>
    </location>
</feature>
<dbReference type="Proteomes" id="UP000230177">
    <property type="component" value="Unassembled WGS sequence"/>
</dbReference>
<keyword evidence="3 5" id="KW-1133">Transmembrane helix</keyword>
<keyword evidence="4 5" id="KW-0472">Membrane</keyword>
<feature type="transmembrane region" description="Helical" evidence="5">
    <location>
        <begin position="264"/>
        <end position="283"/>
    </location>
</feature>
<evidence type="ECO:0000256" key="5">
    <source>
        <dbReference type="SAM" id="Phobius"/>
    </source>
</evidence>
<feature type="transmembrane region" description="Helical" evidence="5">
    <location>
        <begin position="7"/>
        <end position="29"/>
    </location>
</feature>
<keyword evidence="2 5" id="KW-0812">Transmembrane</keyword>
<accession>A0A2M7U7H9</accession>
<dbReference type="GO" id="GO:0016020">
    <property type="term" value="C:membrane"/>
    <property type="evidence" value="ECO:0007669"/>
    <property type="project" value="UniProtKB-SubCell"/>
</dbReference>
<feature type="transmembrane region" description="Helical" evidence="5">
    <location>
        <begin position="96"/>
        <end position="114"/>
    </location>
</feature>
<feature type="transmembrane region" description="Helical" evidence="5">
    <location>
        <begin position="65"/>
        <end position="84"/>
    </location>
</feature>
<feature type="transmembrane region" description="Helical" evidence="5">
    <location>
        <begin position="186"/>
        <end position="203"/>
    </location>
</feature>
<evidence type="ECO:0000256" key="3">
    <source>
        <dbReference type="ARBA" id="ARBA00022989"/>
    </source>
</evidence>
<feature type="transmembrane region" description="Helical" evidence="5">
    <location>
        <begin position="121"/>
        <end position="140"/>
    </location>
</feature>
<dbReference type="PANTHER" id="PTHR37422">
    <property type="entry name" value="TEICHURONIC ACID BIOSYNTHESIS PROTEIN TUAE"/>
    <property type="match status" value="1"/>
</dbReference>
<organism evidence="7 8">
    <name type="scientific">Candidatus Roizmanbacteria bacterium CG_4_10_14_0_2_um_filter_36_35</name>
    <dbReference type="NCBI Taxonomy" id="1974822"/>
    <lineage>
        <taxon>Bacteria</taxon>
        <taxon>Candidatus Roizmaniibacteriota</taxon>
    </lineage>
</organism>
<dbReference type="PANTHER" id="PTHR37422:SF17">
    <property type="entry name" value="O-ANTIGEN LIGASE"/>
    <property type="match status" value="1"/>
</dbReference>
<name>A0A2M7U7H9_9BACT</name>
<dbReference type="EMBL" id="PFOE01000088">
    <property type="protein sequence ID" value="PIZ67168.1"/>
    <property type="molecule type" value="Genomic_DNA"/>
</dbReference>
<feature type="domain" description="O-antigen ligase-related" evidence="6">
    <location>
        <begin position="249"/>
        <end position="427"/>
    </location>
</feature>
<feature type="transmembrane region" description="Helical" evidence="5">
    <location>
        <begin position="414"/>
        <end position="438"/>
    </location>
</feature>
<feature type="transmembrane region" description="Helical" evidence="5">
    <location>
        <begin position="241"/>
        <end position="258"/>
    </location>
</feature>
<comment type="subcellular location">
    <subcellularLocation>
        <location evidence="1">Membrane</location>
        <topology evidence="1">Multi-pass membrane protein</topology>
    </subcellularLocation>
</comment>
<dbReference type="SUPFAM" id="SSF48452">
    <property type="entry name" value="TPR-like"/>
    <property type="match status" value="1"/>
</dbReference>
<reference evidence="8" key="1">
    <citation type="submission" date="2017-09" db="EMBL/GenBank/DDBJ databases">
        <title>Depth-based differentiation of microbial function through sediment-hosted aquifers and enrichment of novel symbionts in the deep terrestrial subsurface.</title>
        <authorList>
            <person name="Probst A.J."/>
            <person name="Ladd B."/>
            <person name="Jarett J.K."/>
            <person name="Geller-Mcgrath D.E."/>
            <person name="Sieber C.M.K."/>
            <person name="Emerson J.B."/>
            <person name="Anantharaman K."/>
            <person name="Thomas B.C."/>
            <person name="Malmstrom R."/>
            <person name="Stieglmeier M."/>
            <person name="Klingl A."/>
            <person name="Woyke T."/>
            <person name="Ryan C.M."/>
            <person name="Banfield J.F."/>
        </authorList>
    </citation>
    <scope>NUCLEOTIDE SEQUENCE [LARGE SCALE GENOMIC DNA]</scope>
</reference>
<comment type="caution">
    <text evidence="7">The sequence shown here is derived from an EMBL/GenBank/DDBJ whole genome shotgun (WGS) entry which is preliminary data.</text>
</comment>
<dbReference type="Gene3D" id="1.25.40.10">
    <property type="entry name" value="Tetratricopeptide repeat domain"/>
    <property type="match status" value="1"/>
</dbReference>